<evidence type="ECO:0000313" key="2">
    <source>
        <dbReference type="Proteomes" id="UP000002019"/>
    </source>
</evidence>
<name>B0VF73_CLOAI</name>
<protein>
    <recommendedName>
        <fullName evidence="3">Type I restriction enzyme R protein N-terminal domain-containing protein</fullName>
    </recommendedName>
</protein>
<organism evidence="1 2">
    <name type="scientific">Cloacimonas acidaminovorans (strain Evry)</name>
    <dbReference type="NCBI Taxonomy" id="459349"/>
    <lineage>
        <taxon>Bacteria</taxon>
        <taxon>Pseudomonadati</taxon>
        <taxon>Candidatus Cloacimonadota</taxon>
        <taxon>Candidatus Cloacimonadia</taxon>
        <taxon>Candidatus Cloacimonadales</taxon>
        <taxon>Candidatus Cloacimonadaceae</taxon>
        <taxon>Candidatus Cloacimonas</taxon>
    </lineage>
</organism>
<dbReference type="Proteomes" id="UP000002019">
    <property type="component" value="Chromosome"/>
</dbReference>
<reference evidence="1 2" key="1">
    <citation type="journal article" date="2008" name="J. Bacteriol.">
        <title>'Candidatus Cloacamonas acidaminovorans': genome sequence reconstruction provides a first glimpse of a new bacterial division.</title>
        <authorList>
            <person name="Pelletier E."/>
            <person name="Kreimeyer A."/>
            <person name="Bocs S."/>
            <person name="Rouy Z."/>
            <person name="Gyapay G."/>
            <person name="Chouari R."/>
            <person name="Riviere D."/>
            <person name="Ganesan A."/>
            <person name="Daegelen P."/>
            <person name="Sghir A."/>
            <person name="Cohen G.N."/>
            <person name="Medigue C."/>
            <person name="Weissenbach J."/>
            <person name="Le Paslier D."/>
        </authorList>
    </citation>
    <scope>NUCLEOTIDE SEQUENCE [LARGE SCALE GENOMIC DNA]</scope>
    <source>
        <strain evidence="2">Evry</strain>
    </source>
</reference>
<dbReference type="KEGG" id="caci:CLOAM0216"/>
<gene>
    <name evidence="1" type="ordered locus">CLOAM0216</name>
</gene>
<dbReference type="AlphaFoldDB" id="B0VF73"/>
<dbReference type="STRING" id="459349.CLOAM0216"/>
<dbReference type="eggNOG" id="COG4748">
    <property type="taxonomic scope" value="Bacteria"/>
</dbReference>
<evidence type="ECO:0008006" key="3">
    <source>
        <dbReference type="Google" id="ProtNLM"/>
    </source>
</evidence>
<dbReference type="OrthoDB" id="9148007at2"/>
<keyword evidence="2" id="KW-1185">Reference proteome</keyword>
<accession>B0VF73</accession>
<sequence>MKKIIDNIRKLLADGAFKDEQHVRFSLVGRICQELGWDIWNPEEFYTEYPVKRYPLQEITTELRGRVDVALILPEKRSEIAEVFIEIKSPYKLQNELVAGETQLKRYNWSDKSAISILTDGIIWRFYLPSLGGSFEDSLFSEINLLEDDIESVCIVFDQVLRRDNFRKQAVESAEAIFEEIARIKKLSLVKSEAEEIARKTGLQKFTIASQLLKNQHAYEMDESEIASLWDKKIPKVTQAPTVVFPPVPPGNKGTTQEPPKLGEVDFTVLQDYSYKSARVVVVGGITTPVKHWWEIKKHVFNYLLEKNPALASSDILALFTKRTDSMDIRLINGMYSRGRMSATGIVKQCRAAMKIAGYEPCKDLQVGFVESERKRKGQ</sequence>
<dbReference type="RefSeq" id="WP_015423986.1">
    <property type="nucleotide sequence ID" value="NC_020449.1"/>
</dbReference>
<dbReference type="EMBL" id="CU466930">
    <property type="protein sequence ID" value="CAO80125.1"/>
    <property type="molecule type" value="Genomic_DNA"/>
</dbReference>
<proteinExistence type="predicted"/>
<evidence type="ECO:0000313" key="1">
    <source>
        <dbReference type="EMBL" id="CAO80125.1"/>
    </source>
</evidence>
<dbReference type="HOGENOM" id="CLU_065730_0_0_0"/>